<evidence type="ECO:0000313" key="2">
    <source>
        <dbReference type="Proteomes" id="UP000245539"/>
    </source>
</evidence>
<dbReference type="RefSeq" id="WP_109836433.1">
    <property type="nucleotide sequence ID" value="NZ_QGKM01000007.1"/>
</dbReference>
<protein>
    <submittedName>
        <fullName evidence="1">Uncharacterized protein</fullName>
    </submittedName>
</protein>
<keyword evidence="2" id="KW-1185">Reference proteome</keyword>
<proteinExistence type="predicted"/>
<dbReference type="OrthoDB" id="9842587at2"/>
<accession>A0A317CNI4</accession>
<dbReference type="Proteomes" id="UP000245539">
    <property type="component" value="Unassembled WGS sequence"/>
</dbReference>
<dbReference type="AlphaFoldDB" id="A0A317CNI4"/>
<sequence>MTYTIDQGDAGKPDLETVSKEMLVIFKDSLGADWVKIRPDMEKQVMEVRASIDYINELQIAGELTEESARELIEFQQLNIKMLMIEFGGMKDIAIETAINAAFKKVREAVNRLVNFELL</sequence>
<gene>
    <name evidence="1" type="ORF">DKW60_04275</name>
</gene>
<comment type="caution">
    <text evidence="1">The sequence shown here is derived from an EMBL/GenBank/DDBJ whole genome shotgun (WGS) entry which is preliminary data.</text>
</comment>
<name>A0A317CNI4_9GAMM</name>
<dbReference type="EMBL" id="QGKM01000007">
    <property type="protein sequence ID" value="PWQ99889.1"/>
    <property type="molecule type" value="Genomic_DNA"/>
</dbReference>
<reference evidence="1 2" key="1">
    <citation type="submission" date="2018-05" db="EMBL/GenBank/DDBJ databases">
        <title>Leucothrix arctica sp. nov., isolated from Arctic seawater.</title>
        <authorList>
            <person name="Choi A."/>
            <person name="Baek K."/>
        </authorList>
    </citation>
    <scope>NUCLEOTIDE SEQUENCE [LARGE SCALE GENOMIC DNA]</scope>
    <source>
        <strain evidence="1 2">JCM 18388</strain>
    </source>
</reference>
<organism evidence="1 2">
    <name type="scientific">Leucothrix pacifica</name>
    <dbReference type="NCBI Taxonomy" id="1247513"/>
    <lineage>
        <taxon>Bacteria</taxon>
        <taxon>Pseudomonadati</taxon>
        <taxon>Pseudomonadota</taxon>
        <taxon>Gammaproteobacteria</taxon>
        <taxon>Thiotrichales</taxon>
        <taxon>Thiotrichaceae</taxon>
        <taxon>Leucothrix</taxon>
    </lineage>
</organism>
<evidence type="ECO:0000313" key="1">
    <source>
        <dbReference type="EMBL" id="PWQ99889.1"/>
    </source>
</evidence>